<dbReference type="EMBL" id="QDKP01000017">
    <property type="protein sequence ID" value="PVM86023.1"/>
    <property type="molecule type" value="Genomic_DNA"/>
</dbReference>
<organism evidence="2 3">
    <name type="scientific">Caulobacter radicis</name>
    <dbReference type="NCBI Taxonomy" id="2172650"/>
    <lineage>
        <taxon>Bacteria</taxon>
        <taxon>Pseudomonadati</taxon>
        <taxon>Pseudomonadota</taxon>
        <taxon>Alphaproteobacteria</taxon>
        <taxon>Caulobacterales</taxon>
        <taxon>Caulobacteraceae</taxon>
        <taxon>Caulobacter</taxon>
    </lineage>
</organism>
<dbReference type="Proteomes" id="UP000244913">
    <property type="component" value="Unassembled WGS sequence"/>
</dbReference>
<dbReference type="RefSeq" id="WP_116565592.1">
    <property type="nucleotide sequence ID" value="NZ_QDKP01000017.1"/>
</dbReference>
<comment type="caution">
    <text evidence="2">The sequence shown here is derived from an EMBL/GenBank/DDBJ whole genome shotgun (WGS) entry which is preliminary data.</text>
</comment>
<keyword evidence="3" id="KW-1185">Reference proteome</keyword>
<feature type="transmembrane region" description="Helical" evidence="1">
    <location>
        <begin position="121"/>
        <end position="143"/>
    </location>
</feature>
<protein>
    <submittedName>
        <fullName evidence="2">Uncharacterized protein</fullName>
    </submittedName>
</protein>
<dbReference type="AlphaFoldDB" id="A0A2T9JQQ6"/>
<sequence length="270" mass="29309">MIKPASLQLVEAETAEALAEAAVVEPRVFARSIAAPAGWPWEQARAAALEARHSAPLPVHEVAHQLRRLEAWRPGQPARFAAFYVRRAEVGDRLETEALLAGERHRVVFVSSAQERRRMRMLALVGLGAGLTMFAAMVGAGVARQAGEAAEARLAALEVSARSDLRKAQTLNRQRRLAAAIEDRDRGPGFDMPLSDLAWSARGKKPEARILAWHWEPGLSAVESRGKDSPFAAADRPVQRSGAPVRRGVWLWGVGPAAQAAEPVAAEPRR</sequence>
<accession>A0A2T9JQQ6</accession>
<keyword evidence="1" id="KW-1133">Transmembrane helix</keyword>
<evidence type="ECO:0000313" key="3">
    <source>
        <dbReference type="Proteomes" id="UP000244913"/>
    </source>
</evidence>
<keyword evidence="1" id="KW-0472">Membrane</keyword>
<evidence type="ECO:0000313" key="2">
    <source>
        <dbReference type="EMBL" id="PVM86023.1"/>
    </source>
</evidence>
<reference evidence="2 3" key="1">
    <citation type="submission" date="2018-04" db="EMBL/GenBank/DDBJ databases">
        <title>The genome sequence of Caulobacter sp. 736.</title>
        <authorList>
            <person name="Gao J."/>
            <person name="Sun J."/>
        </authorList>
    </citation>
    <scope>NUCLEOTIDE SEQUENCE [LARGE SCALE GENOMIC DNA]</scope>
    <source>
        <strain evidence="2 3">736</strain>
    </source>
</reference>
<gene>
    <name evidence="2" type="ORF">DDF65_06265</name>
</gene>
<proteinExistence type="predicted"/>
<evidence type="ECO:0000256" key="1">
    <source>
        <dbReference type="SAM" id="Phobius"/>
    </source>
</evidence>
<keyword evidence="1" id="KW-0812">Transmembrane</keyword>
<name>A0A2T9JQQ6_9CAUL</name>